<proteinExistence type="predicted"/>
<dbReference type="EMBL" id="UINC01181856">
    <property type="protein sequence ID" value="SVD91768.1"/>
    <property type="molecule type" value="Genomic_DNA"/>
</dbReference>
<accession>A0A382ZAP7</accession>
<name>A0A382ZAP7_9ZZZZ</name>
<protein>
    <submittedName>
        <fullName evidence="1">Uncharacterized protein</fullName>
    </submittedName>
</protein>
<sequence>MKDYPQASVSVFSEDHLINLYYLNEL</sequence>
<reference evidence="1" key="1">
    <citation type="submission" date="2018-05" db="EMBL/GenBank/DDBJ databases">
        <authorList>
            <person name="Lanie J.A."/>
            <person name="Ng W.-L."/>
            <person name="Kazmierczak K.M."/>
            <person name="Andrzejewski T.M."/>
            <person name="Davidsen T.M."/>
            <person name="Wayne K.J."/>
            <person name="Tettelin H."/>
            <person name="Glass J.I."/>
            <person name="Rusch D."/>
            <person name="Podicherti R."/>
            <person name="Tsui H.-C.T."/>
            <person name="Winkler M.E."/>
        </authorList>
    </citation>
    <scope>NUCLEOTIDE SEQUENCE</scope>
</reference>
<dbReference type="AlphaFoldDB" id="A0A382ZAP7"/>
<organism evidence="1">
    <name type="scientific">marine metagenome</name>
    <dbReference type="NCBI Taxonomy" id="408172"/>
    <lineage>
        <taxon>unclassified sequences</taxon>
        <taxon>metagenomes</taxon>
        <taxon>ecological metagenomes</taxon>
    </lineage>
</organism>
<gene>
    <name evidence="1" type="ORF">METZ01_LOCUS444622</name>
</gene>
<feature type="non-terminal residue" evidence="1">
    <location>
        <position position="26"/>
    </location>
</feature>
<evidence type="ECO:0000313" key="1">
    <source>
        <dbReference type="EMBL" id="SVD91768.1"/>
    </source>
</evidence>